<dbReference type="CDD" id="cd00635">
    <property type="entry name" value="PLPDE_III_YBL036c_like"/>
    <property type="match status" value="1"/>
</dbReference>
<evidence type="ECO:0000256" key="3">
    <source>
        <dbReference type="PIRSR" id="PIRSR004848-1"/>
    </source>
</evidence>
<comment type="function">
    <text evidence="2">Pyridoxal 5'-phosphate (PLP)-binding protein, which is involved in PLP homeostasis.</text>
</comment>
<evidence type="ECO:0000313" key="6">
    <source>
        <dbReference type="EMBL" id="ACV09345.1"/>
    </source>
</evidence>
<evidence type="ECO:0000256" key="4">
    <source>
        <dbReference type="RuleBase" id="RU004514"/>
    </source>
</evidence>
<dbReference type="eggNOG" id="COG0325">
    <property type="taxonomic scope" value="Bacteria"/>
</dbReference>
<dbReference type="InterPro" id="IPR029066">
    <property type="entry name" value="PLP-binding_barrel"/>
</dbReference>
<evidence type="ECO:0000313" key="7">
    <source>
        <dbReference type="Proteomes" id="UP000000628"/>
    </source>
</evidence>
<keyword evidence="1 2" id="KW-0663">Pyridoxal phosphate</keyword>
<dbReference type="InterPro" id="IPR001608">
    <property type="entry name" value="Ala_racemase_N"/>
</dbReference>
<comment type="similarity">
    <text evidence="2 4">Belongs to the pyridoxal phosphate-binding protein YggS/PROSC family.</text>
</comment>
<dbReference type="NCBIfam" id="TIGR00044">
    <property type="entry name" value="YggS family pyridoxal phosphate-dependent enzyme"/>
    <property type="match status" value="1"/>
</dbReference>
<proteinExistence type="inferred from homology"/>
<dbReference type="HAMAP" id="MF_02087">
    <property type="entry name" value="PLP_homeostasis"/>
    <property type="match status" value="1"/>
</dbReference>
<organism evidence="6 7">
    <name type="scientific">Jonesia denitrificans (strain ATCC 14870 / DSM 20603 / BCRC 15368 / CIP 55.134 / JCM 11481 / NBRC 15587 / NCTC 10816 / Prevot 55134)</name>
    <name type="common">Listeria denitrificans</name>
    <dbReference type="NCBI Taxonomy" id="471856"/>
    <lineage>
        <taxon>Bacteria</taxon>
        <taxon>Bacillati</taxon>
        <taxon>Actinomycetota</taxon>
        <taxon>Actinomycetes</taxon>
        <taxon>Micrococcales</taxon>
        <taxon>Jonesiaceae</taxon>
        <taxon>Jonesia</taxon>
    </lineage>
</organism>
<dbReference type="PANTHER" id="PTHR10146">
    <property type="entry name" value="PROLINE SYNTHETASE CO-TRANSCRIBED BACTERIAL HOMOLOG PROTEIN"/>
    <property type="match status" value="1"/>
</dbReference>
<dbReference type="SUPFAM" id="SSF51419">
    <property type="entry name" value="PLP-binding barrel"/>
    <property type="match status" value="1"/>
</dbReference>
<dbReference type="EMBL" id="CP001706">
    <property type="protein sequence ID" value="ACV09345.1"/>
    <property type="molecule type" value="Genomic_DNA"/>
</dbReference>
<dbReference type="PANTHER" id="PTHR10146:SF14">
    <property type="entry name" value="PYRIDOXAL PHOSPHATE HOMEOSTASIS PROTEIN"/>
    <property type="match status" value="1"/>
</dbReference>
<name>C7QYV6_JONDD</name>
<evidence type="ECO:0000256" key="2">
    <source>
        <dbReference type="HAMAP-Rule" id="MF_02087"/>
    </source>
</evidence>
<dbReference type="Proteomes" id="UP000000628">
    <property type="component" value="Chromosome"/>
</dbReference>
<protein>
    <recommendedName>
        <fullName evidence="2">Pyridoxal phosphate homeostasis protein</fullName>
        <shortName evidence="2">PLP homeostasis protein</shortName>
    </recommendedName>
</protein>
<feature type="domain" description="Alanine racemase N-terminal" evidence="5">
    <location>
        <begin position="120"/>
        <end position="250"/>
    </location>
</feature>
<dbReference type="KEGG" id="jde:Jden_1699"/>
<dbReference type="HOGENOM" id="CLU_059988_0_1_11"/>
<comment type="cofactor">
    <cofactor evidence="3">
        <name>pyridoxal 5'-phosphate</name>
        <dbReference type="ChEBI" id="CHEBI:597326"/>
    </cofactor>
</comment>
<dbReference type="GO" id="GO:0030170">
    <property type="term" value="F:pyridoxal phosphate binding"/>
    <property type="evidence" value="ECO:0007669"/>
    <property type="project" value="UniProtKB-UniRule"/>
</dbReference>
<dbReference type="Pfam" id="PF01168">
    <property type="entry name" value="Ala_racemase_N"/>
    <property type="match status" value="1"/>
</dbReference>
<dbReference type="OrthoDB" id="9804072at2"/>
<keyword evidence="7" id="KW-1185">Reference proteome</keyword>
<dbReference type="AlphaFoldDB" id="C7QYV6"/>
<dbReference type="STRING" id="471856.Jden_1699"/>
<dbReference type="RefSeq" id="WP_015771973.1">
    <property type="nucleotide sequence ID" value="NC_013174.1"/>
</dbReference>
<reference evidence="6 7" key="1">
    <citation type="journal article" date="2009" name="Stand. Genomic Sci.">
        <title>Complete genome sequence of Jonesia denitrificans type strain (Prevot 55134).</title>
        <authorList>
            <person name="Pukall R."/>
            <person name="Gehrich-Schroter G."/>
            <person name="Lapidus A."/>
            <person name="Nolan M."/>
            <person name="Glavina Del Rio T."/>
            <person name="Lucas S."/>
            <person name="Chen F."/>
            <person name="Tice H."/>
            <person name="Pitluck S."/>
            <person name="Cheng J.F."/>
            <person name="Copeland A."/>
            <person name="Saunders E."/>
            <person name="Brettin T."/>
            <person name="Detter J.C."/>
            <person name="Bruce D."/>
            <person name="Goodwin L."/>
            <person name="Pati A."/>
            <person name="Ivanova N."/>
            <person name="Mavromatis K."/>
            <person name="Ovchinnikova G."/>
            <person name="Chen A."/>
            <person name="Palaniappan K."/>
            <person name="Land M."/>
            <person name="Hauser L."/>
            <person name="Chang Y.J."/>
            <person name="Jeffries C.D."/>
            <person name="Chain P."/>
            <person name="Goker M."/>
            <person name="Bristow J."/>
            <person name="Eisen J.A."/>
            <person name="Markowitz V."/>
            <person name="Hugenholtz P."/>
            <person name="Kyrpides N.C."/>
            <person name="Klenk H.P."/>
            <person name="Han C."/>
        </authorList>
    </citation>
    <scope>NUCLEOTIDE SEQUENCE [LARGE SCALE GENOMIC DNA]</scope>
    <source>
        <strain evidence="7">ATCC 14870 / DSM 20603 / BCRC 15368 / CIP 55.134 / JCM 11481 / NBRC 15587 / NCTC 10816 / Prevot 55134</strain>
    </source>
</reference>
<feature type="modified residue" description="N6-(pyridoxal phosphate)lysine" evidence="2 3">
    <location>
        <position position="42"/>
    </location>
</feature>
<dbReference type="InterPro" id="IPR011078">
    <property type="entry name" value="PyrdxlP_homeostasis"/>
</dbReference>
<evidence type="ECO:0000256" key="1">
    <source>
        <dbReference type="ARBA" id="ARBA00022898"/>
    </source>
</evidence>
<sequence length="253" mass="27342">MPAHTPHPQYRVPLTTVSTRIDNAAHTAHRNPADITLLLATKTQPTPTITDAIHTYRHLVTTQQITNRPLAIGENRVQELSNKAADLSSLRLSAHLIGPLQSNKINHTLTALAHHADAWVDSVSTPQLATKLNDRWSHTHPLNVLIQINVSGAPTQHGCPPSDALTLANHIHTLPHLQLRGFMAIGPRTTDQTLLRDSYHSVAAIRDAALAEGHKHATHLSMGMSNDLDIAVECGATIVRVGTAVFGARPSLA</sequence>
<dbReference type="Gene3D" id="3.20.20.10">
    <property type="entry name" value="Alanine racemase"/>
    <property type="match status" value="1"/>
</dbReference>
<gene>
    <name evidence="6" type="ordered locus">Jden_1699</name>
</gene>
<accession>C7QYV6</accession>
<evidence type="ECO:0000259" key="5">
    <source>
        <dbReference type="Pfam" id="PF01168"/>
    </source>
</evidence>
<dbReference type="PIRSF" id="PIRSF004848">
    <property type="entry name" value="YBL036c_PLPDEIII"/>
    <property type="match status" value="1"/>
</dbReference>